<dbReference type="RefSeq" id="WP_278014913.1">
    <property type="nucleotide sequence ID" value="NZ_CP121106.1"/>
</dbReference>
<keyword evidence="2" id="KW-1185">Reference proteome</keyword>
<protein>
    <submittedName>
        <fullName evidence="1">Uncharacterized protein</fullName>
    </submittedName>
</protein>
<evidence type="ECO:0000313" key="1">
    <source>
        <dbReference type="EMBL" id="WFL76147.1"/>
    </source>
</evidence>
<name>A0ABY8FMZ3_9SPHN</name>
<evidence type="ECO:0000313" key="2">
    <source>
        <dbReference type="Proteomes" id="UP001215827"/>
    </source>
</evidence>
<sequence>MLNLPTMAALEQAATTVPCEALRDLLADRLADTLHCGLQELTHVLVVEAEDDEAAVVDAIGFSPFVSRIDQQRCQPDWDWIERHGAWWELLYTVGNDGFAYILLVEDDPRSPLARLCRSEVKA</sequence>
<gene>
    <name evidence="1" type="ORF">P7228_09040</name>
</gene>
<organism evidence="1 2">
    <name type="scientific">Altererythrobacter arenosus</name>
    <dbReference type="NCBI Taxonomy" id="3032592"/>
    <lineage>
        <taxon>Bacteria</taxon>
        <taxon>Pseudomonadati</taxon>
        <taxon>Pseudomonadota</taxon>
        <taxon>Alphaproteobacteria</taxon>
        <taxon>Sphingomonadales</taxon>
        <taxon>Erythrobacteraceae</taxon>
        <taxon>Altererythrobacter</taxon>
    </lineage>
</organism>
<dbReference type="EMBL" id="CP121106">
    <property type="protein sequence ID" value="WFL76147.1"/>
    <property type="molecule type" value="Genomic_DNA"/>
</dbReference>
<dbReference type="Proteomes" id="UP001215827">
    <property type="component" value="Chromosome"/>
</dbReference>
<accession>A0ABY8FMZ3</accession>
<proteinExistence type="predicted"/>
<reference evidence="1 2" key="1">
    <citation type="submission" date="2023-03" db="EMBL/GenBank/DDBJ databases">
        <title>Altererythrobacter sp. CAU 1644 isolated from sand.</title>
        <authorList>
            <person name="Kim W."/>
        </authorList>
    </citation>
    <scope>NUCLEOTIDE SEQUENCE [LARGE SCALE GENOMIC DNA]</scope>
    <source>
        <strain evidence="1 2">CAU 1644</strain>
    </source>
</reference>